<evidence type="ECO:0000256" key="2">
    <source>
        <dbReference type="ARBA" id="ARBA00004496"/>
    </source>
</evidence>
<feature type="domain" description="UmuC" evidence="17">
    <location>
        <begin position="95"/>
        <end position="231"/>
    </location>
</feature>
<evidence type="ECO:0000259" key="17">
    <source>
        <dbReference type="PROSITE" id="PS50173"/>
    </source>
</evidence>
<keyword evidence="12" id="KW-0460">Magnesium</keyword>
<dbReference type="GO" id="GO:0005829">
    <property type="term" value="C:cytosol"/>
    <property type="evidence" value="ECO:0007669"/>
    <property type="project" value="TreeGrafter"/>
</dbReference>
<evidence type="ECO:0000256" key="12">
    <source>
        <dbReference type="ARBA" id="ARBA00022842"/>
    </source>
</evidence>
<evidence type="ECO:0000313" key="18">
    <source>
        <dbReference type="EMBL" id="SVE54928.1"/>
    </source>
</evidence>
<evidence type="ECO:0000256" key="14">
    <source>
        <dbReference type="ARBA" id="ARBA00023125"/>
    </source>
</evidence>
<evidence type="ECO:0000256" key="13">
    <source>
        <dbReference type="ARBA" id="ARBA00022932"/>
    </source>
</evidence>
<dbReference type="GO" id="GO:0042276">
    <property type="term" value="P:error-prone translesion synthesis"/>
    <property type="evidence" value="ECO:0007669"/>
    <property type="project" value="TreeGrafter"/>
</dbReference>
<evidence type="ECO:0000256" key="15">
    <source>
        <dbReference type="ARBA" id="ARBA00023204"/>
    </source>
</evidence>
<comment type="subcellular location">
    <subcellularLocation>
        <location evidence="2">Cytoplasm</location>
    </subcellularLocation>
</comment>
<comment type="similarity">
    <text evidence="3">Belongs to the DNA polymerase type-Y family.</text>
</comment>
<comment type="catalytic activity">
    <reaction evidence="16">
        <text>DNA(n) + a 2'-deoxyribonucleoside 5'-triphosphate = DNA(n+1) + diphosphate</text>
        <dbReference type="Rhea" id="RHEA:22508"/>
        <dbReference type="Rhea" id="RHEA-COMP:17339"/>
        <dbReference type="Rhea" id="RHEA-COMP:17340"/>
        <dbReference type="ChEBI" id="CHEBI:33019"/>
        <dbReference type="ChEBI" id="CHEBI:61560"/>
        <dbReference type="ChEBI" id="CHEBI:173112"/>
        <dbReference type="EC" id="2.7.7.7"/>
    </reaction>
</comment>
<dbReference type="FunFam" id="3.40.1170.60:FF:000001">
    <property type="entry name" value="DNA polymerase IV"/>
    <property type="match status" value="1"/>
</dbReference>
<dbReference type="GO" id="GO:0003677">
    <property type="term" value="F:DNA binding"/>
    <property type="evidence" value="ECO:0007669"/>
    <property type="project" value="UniProtKB-KW"/>
</dbReference>
<keyword evidence="5" id="KW-0515">Mutator protein</keyword>
<dbReference type="InterPro" id="IPR050116">
    <property type="entry name" value="DNA_polymerase-Y"/>
</dbReference>
<sequence>RRDLKHFISVRNNSKKTKTLRIFGYLLHSYCSKQSWGFEWSERGSMAGSNHNREINNSTICRDCEKGFMSSDLDHCPFCTSPRLVQHPELHTLAIAHLDCDAFFAAVEKRDDPTLTDKPLIIGGGKRGVVSTCCYIARQSGVHSAMPMFQALSACPDAIVLKPDIVKYRKVGEQVRALMREITTQIEPISIDEAYLDLQHLLECGETSPALSLIRLTNILENKLGISASIG</sequence>
<gene>
    <name evidence="18" type="ORF">METZ01_LOCUS507782</name>
</gene>
<keyword evidence="10" id="KW-0479">Metal-binding</keyword>
<dbReference type="SUPFAM" id="SSF56672">
    <property type="entry name" value="DNA/RNA polymerases"/>
    <property type="match status" value="1"/>
</dbReference>
<evidence type="ECO:0000256" key="1">
    <source>
        <dbReference type="ARBA" id="ARBA00001946"/>
    </source>
</evidence>
<evidence type="ECO:0000256" key="4">
    <source>
        <dbReference type="ARBA" id="ARBA00012417"/>
    </source>
</evidence>
<evidence type="ECO:0000256" key="5">
    <source>
        <dbReference type="ARBA" id="ARBA00022457"/>
    </source>
</evidence>
<accession>A0A383EFQ1</accession>
<evidence type="ECO:0000256" key="16">
    <source>
        <dbReference type="ARBA" id="ARBA00049244"/>
    </source>
</evidence>
<keyword evidence="8" id="KW-0548">Nucleotidyltransferase</keyword>
<dbReference type="GO" id="GO:0006281">
    <property type="term" value="P:DNA repair"/>
    <property type="evidence" value="ECO:0007669"/>
    <property type="project" value="UniProtKB-KW"/>
</dbReference>
<dbReference type="InterPro" id="IPR043502">
    <property type="entry name" value="DNA/RNA_pol_sf"/>
</dbReference>
<evidence type="ECO:0000256" key="6">
    <source>
        <dbReference type="ARBA" id="ARBA00022490"/>
    </source>
</evidence>
<evidence type="ECO:0000256" key="8">
    <source>
        <dbReference type="ARBA" id="ARBA00022695"/>
    </source>
</evidence>
<evidence type="ECO:0000256" key="11">
    <source>
        <dbReference type="ARBA" id="ARBA00022763"/>
    </source>
</evidence>
<keyword evidence="15" id="KW-0234">DNA repair</keyword>
<feature type="non-terminal residue" evidence="18">
    <location>
        <position position="231"/>
    </location>
</feature>
<dbReference type="PANTHER" id="PTHR11076:SF33">
    <property type="entry name" value="DNA POLYMERASE KAPPA"/>
    <property type="match status" value="1"/>
</dbReference>
<comment type="cofactor">
    <cofactor evidence="1">
        <name>Mg(2+)</name>
        <dbReference type="ChEBI" id="CHEBI:18420"/>
    </cofactor>
</comment>
<dbReference type="EC" id="2.7.7.7" evidence="4"/>
<keyword evidence="13" id="KW-0239">DNA-directed DNA polymerase</keyword>
<keyword evidence="9" id="KW-0235">DNA replication</keyword>
<feature type="non-terminal residue" evidence="18">
    <location>
        <position position="1"/>
    </location>
</feature>
<evidence type="ECO:0000256" key="7">
    <source>
        <dbReference type="ARBA" id="ARBA00022679"/>
    </source>
</evidence>
<dbReference type="EMBL" id="UINC01225044">
    <property type="protein sequence ID" value="SVE54928.1"/>
    <property type="molecule type" value="Genomic_DNA"/>
</dbReference>
<dbReference type="GO" id="GO:0009432">
    <property type="term" value="P:SOS response"/>
    <property type="evidence" value="ECO:0007669"/>
    <property type="project" value="TreeGrafter"/>
</dbReference>
<protein>
    <recommendedName>
        <fullName evidence="4">DNA-directed DNA polymerase</fullName>
        <ecNumber evidence="4">2.7.7.7</ecNumber>
    </recommendedName>
</protein>
<reference evidence="18" key="1">
    <citation type="submission" date="2018-05" db="EMBL/GenBank/DDBJ databases">
        <authorList>
            <person name="Lanie J.A."/>
            <person name="Ng W.-L."/>
            <person name="Kazmierczak K.M."/>
            <person name="Andrzejewski T.M."/>
            <person name="Davidsen T.M."/>
            <person name="Wayne K.J."/>
            <person name="Tettelin H."/>
            <person name="Glass J.I."/>
            <person name="Rusch D."/>
            <person name="Podicherti R."/>
            <person name="Tsui H.-C.T."/>
            <person name="Winkler M.E."/>
        </authorList>
    </citation>
    <scope>NUCLEOTIDE SEQUENCE</scope>
</reference>
<name>A0A383EFQ1_9ZZZZ</name>
<keyword evidence="14" id="KW-0238">DNA-binding</keyword>
<keyword evidence="11" id="KW-0227">DNA damage</keyword>
<keyword evidence="7" id="KW-0808">Transferase</keyword>
<dbReference type="PANTHER" id="PTHR11076">
    <property type="entry name" value="DNA REPAIR POLYMERASE UMUC / TRANSFERASE FAMILY MEMBER"/>
    <property type="match status" value="1"/>
</dbReference>
<dbReference type="InterPro" id="IPR043128">
    <property type="entry name" value="Rev_trsase/Diguanyl_cyclase"/>
</dbReference>
<dbReference type="GO" id="GO:0046872">
    <property type="term" value="F:metal ion binding"/>
    <property type="evidence" value="ECO:0007669"/>
    <property type="project" value="UniProtKB-KW"/>
</dbReference>
<dbReference type="PROSITE" id="PS50173">
    <property type="entry name" value="UMUC"/>
    <property type="match status" value="1"/>
</dbReference>
<organism evidence="18">
    <name type="scientific">marine metagenome</name>
    <dbReference type="NCBI Taxonomy" id="408172"/>
    <lineage>
        <taxon>unclassified sequences</taxon>
        <taxon>metagenomes</taxon>
        <taxon>ecological metagenomes</taxon>
    </lineage>
</organism>
<evidence type="ECO:0000256" key="10">
    <source>
        <dbReference type="ARBA" id="ARBA00022723"/>
    </source>
</evidence>
<dbReference type="Gene3D" id="3.30.70.270">
    <property type="match status" value="1"/>
</dbReference>
<proteinExistence type="inferred from homology"/>
<dbReference type="GO" id="GO:0006260">
    <property type="term" value="P:DNA replication"/>
    <property type="evidence" value="ECO:0007669"/>
    <property type="project" value="UniProtKB-KW"/>
</dbReference>
<evidence type="ECO:0000256" key="3">
    <source>
        <dbReference type="ARBA" id="ARBA00010945"/>
    </source>
</evidence>
<evidence type="ECO:0000256" key="9">
    <source>
        <dbReference type="ARBA" id="ARBA00022705"/>
    </source>
</evidence>
<dbReference type="Gene3D" id="3.40.1170.60">
    <property type="match status" value="1"/>
</dbReference>
<dbReference type="AlphaFoldDB" id="A0A383EFQ1"/>
<keyword evidence="6" id="KW-0963">Cytoplasm</keyword>
<dbReference type="InterPro" id="IPR001126">
    <property type="entry name" value="UmuC"/>
</dbReference>
<dbReference type="Pfam" id="PF00817">
    <property type="entry name" value="IMS"/>
    <property type="match status" value="1"/>
</dbReference>
<dbReference type="GO" id="GO:0003887">
    <property type="term" value="F:DNA-directed DNA polymerase activity"/>
    <property type="evidence" value="ECO:0007669"/>
    <property type="project" value="UniProtKB-KW"/>
</dbReference>